<evidence type="ECO:0000313" key="1">
    <source>
        <dbReference type="EMBL" id="CAK0893094.1"/>
    </source>
</evidence>
<keyword evidence="2" id="KW-1185">Reference proteome</keyword>
<organism evidence="1 2">
    <name type="scientific">Prorocentrum cordatum</name>
    <dbReference type="NCBI Taxonomy" id="2364126"/>
    <lineage>
        <taxon>Eukaryota</taxon>
        <taxon>Sar</taxon>
        <taxon>Alveolata</taxon>
        <taxon>Dinophyceae</taxon>
        <taxon>Prorocentrales</taxon>
        <taxon>Prorocentraceae</taxon>
        <taxon>Prorocentrum</taxon>
    </lineage>
</organism>
<dbReference type="EMBL" id="CAUYUJ010019708">
    <property type="protein sequence ID" value="CAK0893094.1"/>
    <property type="molecule type" value="Genomic_DNA"/>
</dbReference>
<protein>
    <recommendedName>
        <fullName evidence="3">RNase H type-1 domain-containing protein</fullName>
    </recommendedName>
</protein>
<sequence>MADMRMKAWSRQQQEVGMQPSWARVRGPTGALIMSMKRANWTCPAWHTMRIKEGYDLDYREICPIGVAAMLQRDVQAKPCEDWTQDERQSQAGTVCDISDRADEDEGKICECNIMPTDICLGCGLAVGTPHHRLYKCETLKEQRLQSQPEWQDVAEQQEGNLLWTRGLKSVGIGEDMYQCASMGPIVCDECLTIGDENLFTGDIVCDVPTLDCSEWAQTGWVAMSLTSEDQPKMQMLGPQPCTVPMHRKVKRAEMWAFLKVLQNALPPFDAHTDRRGIIEGLQKGEMWCTSWKRPHADLWKRIWHKVRDLDLDVSRVHRVTAHRAKSKIAQLQRTELKTAKGNEAQQAVEHLASKVRWAAMNIGWRYNNMPVEWPDVPERVPGARREKLVNQTVALTKHEEHGETRNVTTESSANVEWSVAEFDCGFGTQDIGFGASLQIDGQFGAKVSLDWVHGVGGYEQLSCAVEAHTGGLVAVRYARPPYTKSPEVFALWPAASEGGRDVRGISLGLFGFEPETLHPFPLVKVMCTAQALLAPDGEAGPDPLELHLYLRSRGT</sequence>
<evidence type="ECO:0008006" key="3">
    <source>
        <dbReference type="Google" id="ProtNLM"/>
    </source>
</evidence>
<dbReference type="Proteomes" id="UP001189429">
    <property type="component" value="Unassembled WGS sequence"/>
</dbReference>
<name>A0ABN9X5X0_9DINO</name>
<evidence type="ECO:0000313" key="2">
    <source>
        <dbReference type="Proteomes" id="UP001189429"/>
    </source>
</evidence>
<accession>A0ABN9X5X0</accession>
<proteinExistence type="predicted"/>
<comment type="caution">
    <text evidence="1">The sequence shown here is derived from an EMBL/GenBank/DDBJ whole genome shotgun (WGS) entry which is preliminary data.</text>
</comment>
<reference evidence="1" key="1">
    <citation type="submission" date="2023-10" db="EMBL/GenBank/DDBJ databases">
        <authorList>
            <person name="Chen Y."/>
            <person name="Shah S."/>
            <person name="Dougan E. K."/>
            <person name="Thang M."/>
            <person name="Chan C."/>
        </authorList>
    </citation>
    <scope>NUCLEOTIDE SEQUENCE [LARGE SCALE GENOMIC DNA]</scope>
</reference>
<gene>
    <name evidence="1" type="ORF">PCOR1329_LOCUS72558</name>
</gene>
<feature type="non-terminal residue" evidence="1">
    <location>
        <position position="556"/>
    </location>
</feature>